<dbReference type="EMBL" id="JBBPBM010000012">
    <property type="protein sequence ID" value="KAK8562672.1"/>
    <property type="molecule type" value="Genomic_DNA"/>
</dbReference>
<proteinExistence type="predicted"/>
<accession>A0ABR2EL14</accession>
<dbReference type="SMART" id="SM00432">
    <property type="entry name" value="MADS"/>
    <property type="match status" value="1"/>
</dbReference>
<name>A0ABR2EL14_9ROSI</name>
<evidence type="ECO:0000313" key="9">
    <source>
        <dbReference type="Proteomes" id="UP001472677"/>
    </source>
</evidence>
<keyword evidence="3" id="KW-0238">DNA-binding</keyword>
<dbReference type="InterPro" id="IPR033897">
    <property type="entry name" value="SRF-like_MADS-box"/>
</dbReference>
<dbReference type="Proteomes" id="UP001472677">
    <property type="component" value="Unassembled WGS sequence"/>
</dbReference>
<dbReference type="Gene3D" id="3.40.1810.10">
    <property type="entry name" value="Transcription factor, MADS-box"/>
    <property type="match status" value="1"/>
</dbReference>
<evidence type="ECO:0000256" key="6">
    <source>
        <dbReference type="SAM" id="Coils"/>
    </source>
</evidence>
<sequence>MARTRVKLSYITNDATRKATYKKRKKGLVKKASELSTLCDVEACVVIYSSACDSQPEVWPSTVTAHRMLSNFKEMPAIEQRNRTVTQESLVRKRIAKVEEQLKRLREKNRRKELTQVMYQNIGGNGNTMKKEDLNDLSWLIDQNLNAIDNRLHMRIESFVLQEK</sequence>
<dbReference type="Pfam" id="PF00319">
    <property type="entry name" value="SRF-TF"/>
    <property type="match status" value="1"/>
</dbReference>
<evidence type="ECO:0000313" key="8">
    <source>
        <dbReference type="EMBL" id="KAK8562672.1"/>
    </source>
</evidence>
<dbReference type="PANTHER" id="PTHR48019">
    <property type="entry name" value="SERUM RESPONSE FACTOR HOMOLOG"/>
    <property type="match status" value="1"/>
</dbReference>
<dbReference type="PROSITE" id="PS50066">
    <property type="entry name" value="MADS_BOX_2"/>
    <property type="match status" value="1"/>
</dbReference>
<evidence type="ECO:0000256" key="3">
    <source>
        <dbReference type="ARBA" id="ARBA00023125"/>
    </source>
</evidence>
<comment type="caution">
    <text evidence="8">The sequence shown here is derived from an EMBL/GenBank/DDBJ whole genome shotgun (WGS) entry which is preliminary data.</text>
</comment>
<protein>
    <recommendedName>
        <fullName evidence="7">MADS-box domain-containing protein</fullName>
    </recommendedName>
</protein>
<dbReference type="CDD" id="cd00266">
    <property type="entry name" value="MADS_SRF_like"/>
    <property type="match status" value="1"/>
</dbReference>
<organism evidence="8 9">
    <name type="scientific">Hibiscus sabdariffa</name>
    <name type="common">roselle</name>
    <dbReference type="NCBI Taxonomy" id="183260"/>
    <lineage>
        <taxon>Eukaryota</taxon>
        <taxon>Viridiplantae</taxon>
        <taxon>Streptophyta</taxon>
        <taxon>Embryophyta</taxon>
        <taxon>Tracheophyta</taxon>
        <taxon>Spermatophyta</taxon>
        <taxon>Magnoliopsida</taxon>
        <taxon>eudicotyledons</taxon>
        <taxon>Gunneridae</taxon>
        <taxon>Pentapetalae</taxon>
        <taxon>rosids</taxon>
        <taxon>malvids</taxon>
        <taxon>Malvales</taxon>
        <taxon>Malvaceae</taxon>
        <taxon>Malvoideae</taxon>
        <taxon>Hibiscus</taxon>
    </lineage>
</organism>
<evidence type="ECO:0000256" key="1">
    <source>
        <dbReference type="ARBA" id="ARBA00004123"/>
    </source>
</evidence>
<comment type="subcellular location">
    <subcellularLocation>
        <location evidence="1">Nucleus</location>
    </subcellularLocation>
</comment>
<feature type="domain" description="MADS-box" evidence="7">
    <location>
        <begin position="1"/>
        <end position="50"/>
    </location>
</feature>
<keyword evidence="5" id="KW-0539">Nucleus</keyword>
<keyword evidence="9" id="KW-1185">Reference proteome</keyword>
<gene>
    <name evidence="8" type="ORF">V6N12_010745</name>
</gene>
<dbReference type="InterPro" id="IPR002100">
    <property type="entry name" value="TF_MADSbox"/>
</dbReference>
<dbReference type="InterPro" id="IPR036879">
    <property type="entry name" value="TF_MADSbox_sf"/>
</dbReference>
<evidence type="ECO:0000256" key="4">
    <source>
        <dbReference type="ARBA" id="ARBA00023163"/>
    </source>
</evidence>
<evidence type="ECO:0000256" key="2">
    <source>
        <dbReference type="ARBA" id="ARBA00023015"/>
    </source>
</evidence>
<keyword evidence="6" id="KW-0175">Coiled coil</keyword>
<evidence type="ECO:0000256" key="5">
    <source>
        <dbReference type="ARBA" id="ARBA00023242"/>
    </source>
</evidence>
<dbReference type="SUPFAM" id="SSF55455">
    <property type="entry name" value="SRF-like"/>
    <property type="match status" value="1"/>
</dbReference>
<keyword evidence="2" id="KW-0805">Transcription regulation</keyword>
<reference evidence="8 9" key="1">
    <citation type="journal article" date="2024" name="G3 (Bethesda)">
        <title>Genome assembly of Hibiscus sabdariffa L. provides insights into metabolisms of medicinal natural products.</title>
        <authorList>
            <person name="Kim T."/>
        </authorList>
    </citation>
    <scope>NUCLEOTIDE SEQUENCE [LARGE SCALE GENOMIC DNA]</scope>
    <source>
        <strain evidence="8">TK-2024</strain>
        <tissue evidence="8">Old leaves</tissue>
    </source>
</reference>
<dbReference type="PRINTS" id="PR00404">
    <property type="entry name" value="MADSDOMAIN"/>
</dbReference>
<evidence type="ECO:0000259" key="7">
    <source>
        <dbReference type="PROSITE" id="PS50066"/>
    </source>
</evidence>
<keyword evidence="4" id="KW-0804">Transcription</keyword>
<dbReference type="InterPro" id="IPR050142">
    <property type="entry name" value="MADS-box/MEF2_TF"/>
</dbReference>
<feature type="coiled-coil region" evidence="6">
    <location>
        <begin position="88"/>
        <end position="115"/>
    </location>
</feature>